<protein>
    <submittedName>
        <fullName evidence="5">8-amino-7-oxononanoate synthase</fullName>
    </submittedName>
</protein>
<proteinExistence type="predicted"/>
<dbReference type="InterPro" id="IPR050087">
    <property type="entry name" value="AON_synthase_class-II"/>
</dbReference>
<name>A0A1M5X986_9BACT</name>
<dbReference type="InterPro" id="IPR015421">
    <property type="entry name" value="PyrdxlP-dep_Trfase_major"/>
</dbReference>
<dbReference type="STRING" id="1121409.SAMN02745124_02888"/>
<dbReference type="PANTHER" id="PTHR13693:SF100">
    <property type="entry name" value="8-AMINO-7-OXONONANOATE SYNTHASE"/>
    <property type="match status" value="1"/>
</dbReference>
<evidence type="ECO:0000256" key="2">
    <source>
        <dbReference type="ARBA" id="ARBA00022679"/>
    </source>
</evidence>
<dbReference type="GO" id="GO:0030170">
    <property type="term" value="F:pyridoxal phosphate binding"/>
    <property type="evidence" value="ECO:0007669"/>
    <property type="project" value="InterPro"/>
</dbReference>
<evidence type="ECO:0000259" key="4">
    <source>
        <dbReference type="Pfam" id="PF00155"/>
    </source>
</evidence>
<keyword evidence="2" id="KW-0808">Transferase</keyword>
<evidence type="ECO:0000256" key="3">
    <source>
        <dbReference type="ARBA" id="ARBA00022898"/>
    </source>
</evidence>
<dbReference type="CDD" id="cd06454">
    <property type="entry name" value="KBL_like"/>
    <property type="match status" value="1"/>
</dbReference>
<evidence type="ECO:0000256" key="1">
    <source>
        <dbReference type="ARBA" id="ARBA00001933"/>
    </source>
</evidence>
<accession>A0A1M5X986</accession>
<keyword evidence="6" id="KW-1185">Reference proteome</keyword>
<dbReference type="RefSeq" id="WP_244155861.1">
    <property type="nucleotide sequence ID" value="NZ_FQXS01000018.1"/>
</dbReference>
<dbReference type="Gene3D" id="3.90.1150.10">
    <property type="entry name" value="Aspartate Aminotransferase, domain 1"/>
    <property type="match status" value="1"/>
</dbReference>
<dbReference type="Gene3D" id="3.40.640.10">
    <property type="entry name" value="Type I PLP-dependent aspartate aminotransferase-like (Major domain)"/>
    <property type="match status" value="1"/>
</dbReference>
<sequence length="395" mass="43431">MISYRQTLDRLDDAGMLRRLRPYGRSGGALIEDGGRALLNLSSNDYLGIASDSALLKAFYETMDINGPSLLEHFALGTASSRLLTGDTAVAHRLETHLAGLYGRPALLFNSGYHANIGILPALLGKNDLIVSDKLNHASLHDGLRVGRAACKRFNHRDYEHLRRLLERDRQRYQRAVIVSESIFSMDGDCADLARLVALKREFDCLLYIDEAHGVGVRGELGLGLAEEEGVLAEVDLLVGTFGKACGSVGAFLICSEDLRDYLINHSRSLIFTTALPPVVLSWNLFVMQRIPAMIEQRCRLRVLSDRFRAALLERRLPTAGSTNIVPVIIGSAEQTVAGAGHLREQGFLVLPVRPPTVPQGTSRFRLSLTAELHWQQIESLPGLIGDWLAGSRTS</sequence>
<dbReference type="AlphaFoldDB" id="A0A1M5X986"/>
<evidence type="ECO:0000313" key="5">
    <source>
        <dbReference type="EMBL" id="SHH96405.1"/>
    </source>
</evidence>
<dbReference type="GO" id="GO:0008710">
    <property type="term" value="F:8-amino-7-oxononanoate synthase activity"/>
    <property type="evidence" value="ECO:0007669"/>
    <property type="project" value="TreeGrafter"/>
</dbReference>
<gene>
    <name evidence="5" type="ORF">SAMN02745124_02888</name>
</gene>
<dbReference type="GO" id="GO:0009102">
    <property type="term" value="P:biotin biosynthetic process"/>
    <property type="evidence" value="ECO:0007669"/>
    <property type="project" value="TreeGrafter"/>
</dbReference>
<reference evidence="5 6" key="1">
    <citation type="submission" date="2016-11" db="EMBL/GenBank/DDBJ databases">
        <authorList>
            <person name="Jaros S."/>
            <person name="Januszkiewicz K."/>
            <person name="Wedrychowicz H."/>
        </authorList>
    </citation>
    <scope>NUCLEOTIDE SEQUENCE [LARGE SCALE GENOMIC DNA]</scope>
    <source>
        <strain evidence="5 6">DSM 9705</strain>
    </source>
</reference>
<keyword evidence="3" id="KW-0663">Pyridoxal phosphate</keyword>
<feature type="domain" description="Aminotransferase class I/classII large" evidence="4">
    <location>
        <begin position="38"/>
        <end position="379"/>
    </location>
</feature>
<dbReference type="InterPro" id="IPR015424">
    <property type="entry name" value="PyrdxlP-dep_Trfase"/>
</dbReference>
<dbReference type="Proteomes" id="UP000184139">
    <property type="component" value="Unassembled WGS sequence"/>
</dbReference>
<evidence type="ECO:0000313" key="6">
    <source>
        <dbReference type="Proteomes" id="UP000184139"/>
    </source>
</evidence>
<organism evidence="5 6">
    <name type="scientific">Desulfofustis glycolicus DSM 9705</name>
    <dbReference type="NCBI Taxonomy" id="1121409"/>
    <lineage>
        <taxon>Bacteria</taxon>
        <taxon>Pseudomonadati</taxon>
        <taxon>Thermodesulfobacteriota</taxon>
        <taxon>Desulfobulbia</taxon>
        <taxon>Desulfobulbales</taxon>
        <taxon>Desulfocapsaceae</taxon>
        <taxon>Desulfofustis</taxon>
    </lineage>
</organism>
<dbReference type="EMBL" id="FQXS01000018">
    <property type="protein sequence ID" value="SHH96405.1"/>
    <property type="molecule type" value="Genomic_DNA"/>
</dbReference>
<dbReference type="Pfam" id="PF00155">
    <property type="entry name" value="Aminotran_1_2"/>
    <property type="match status" value="1"/>
</dbReference>
<comment type="cofactor">
    <cofactor evidence="1">
        <name>pyridoxal 5'-phosphate</name>
        <dbReference type="ChEBI" id="CHEBI:597326"/>
    </cofactor>
</comment>
<dbReference type="SUPFAM" id="SSF53383">
    <property type="entry name" value="PLP-dependent transferases"/>
    <property type="match status" value="1"/>
</dbReference>
<dbReference type="PANTHER" id="PTHR13693">
    <property type="entry name" value="CLASS II AMINOTRANSFERASE/8-AMINO-7-OXONONANOATE SYNTHASE"/>
    <property type="match status" value="1"/>
</dbReference>
<dbReference type="InterPro" id="IPR015422">
    <property type="entry name" value="PyrdxlP-dep_Trfase_small"/>
</dbReference>
<dbReference type="InterPro" id="IPR004839">
    <property type="entry name" value="Aminotransferase_I/II_large"/>
</dbReference>